<keyword evidence="3" id="KW-1185">Reference proteome</keyword>
<protein>
    <submittedName>
        <fullName evidence="2">Glycosyltransferase 61 family protein</fullName>
    </submittedName>
</protein>
<name>A0AAW9DR01_ACIAO</name>
<evidence type="ECO:0000313" key="2">
    <source>
        <dbReference type="EMBL" id="MDX5930979.1"/>
    </source>
</evidence>
<dbReference type="Proteomes" id="UP001279553">
    <property type="component" value="Unassembled WGS sequence"/>
</dbReference>
<comment type="caution">
    <text evidence="2">The sequence shown here is derived from an EMBL/GenBank/DDBJ whole genome shotgun (WGS) entry which is preliminary data.</text>
</comment>
<evidence type="ECO:0000313" key="3">
    <source>
        <dbReference type="Proteomes" id="UP001279553"/>
    </source>
</evidence>
<dbReference type="Pfam" id="PF04577">
    <property type="entry name" value="Glyco_transf_61"/>
    <property type="match status" value="1"/>
</dbReference>
<dbReference type="RefSeq" id="WP_319613902.1">
    <property type="nucleotide sequence ID" value="NZ_JAWXYB010000018.1"/>
</dbReference>
<reference evidence="2 3" key="1">
    <citation type="submission" date="2023-11" db="EMBL/GenBank/DDBJ databases">
        <title>MicrobeMod: A computational toolkit for identifying prokaryotic methylation and restriction-modification with nanopore sequencing.</title>
        <authorList>
            <person name="Crits-Christoph A."/>
            <person name="Kang S.C."/>
            <person name="Lee H."/>
            <person name="Ostrov N."/>
        </authorList>
    </citation>
    <scope>NUCLEOTIDE SEQUENCE [LARGE SCALE GENOMIC DNA]</scope>
    <source>
        <strain evidence="2 3">DSMZ 700</strain>
    </source>
</reference>
<accession>A0AAW9DR01</accession>
<dbReference type="AlphaFoldDB" id="A0AAW9DR01"/>
<sequence length="347" mass="38096">MRLAAAATPKPLPRLAIDSPALVSEHWVRFHAEAAQPEAFDLAAHGPMPVRLNGPGLIWSDEHLLDDNEFLPVYVRPEIDRDGSATRERLAALPVRREARTGLVFHGWGVRVYGHFLIEMLPKLLLAARFPALFERIPPVLDRQMAPWLIRILQDHCDIDPERAIWFDSAVEQLALERAVVLPLLTRSAGYHPVTSGLIDGFASRVGVVADGTPERLFVARGDFSNPAAPQRHLANEAALAEIACARFGFRMVRPEQLDFAAQVGLFGQARVIIGQAGSGMHNALFAQAGARVGMIRFPAPDQSAIAALRGQRIAYLTEGVSETEPAVYHADPALFTRFVEALLDQP</sequence>
<feature type="domain" description="Glycosyltransferase 61 catalytic" evidence="1">
    <location>
        <begin position="113"/>
        <end position="293"/>
    </location>
</feature>
<dbReference type="InterPro" id="IPR049625">
    <property type="entry name" value="Glyco_transf_61_cat"/>
</dbReference>
<dbReference type="GO" id="GO:0016757">
    <property type="term" value="F:glycosyltransferase activity"/>
    <property type="evidence" value="ECO:0007669"/>
    <property type="project" value="InterPro"/>
</dbReference>
<evidence type="ECO:0000259" key="1">
    <source>
        <dbReference type="Pfam" id="PF04577"/>
    </source>
</evidence>
<organism evidence="2 3">
    <name type="scientific">Acidiphilium acidophilum</name>
    <name type="common">Thiobacillus acidophilus</name>
    <dbReference type="NCBI Taxonomy" id="76588"/>
    <lineage>
        <taxon>Bacteria</taxon>
        <taxon>Pseudomonadati</taxon>
        <taxon>Pseudomonadota</taxon>
        <taxon>Alphaproteobacteria</taxon>
        <taxon>Acetobacterales</taxon>
        <taxon>Acidocellaceae</taxon>
        <taxon>Acidiphilium</taxon>
    </lineage>
</organism>
<proteinExistence type="predicted"/>
<gene>
    <name evidence="2" type="ORF">SIL87_09410</name>
</gene>
<dbReference type="EMBL" id="JAWXYB010000018">
    <property type="protein sequence ID" value="MDX5930979.1"/>
    <property type="molecule type" value="Genomic_DNA"/>
</dbReference>